<evidence type="ECO:0000256" key="14">
    <source>
        <dbReference type="ARBA" id="ARBA00024827"/>
    </source>
</evidence>
<comment type="subcellular location">
    <subcellularLocation>
        <location evidence="3">Cytoplasm</location>
    </subcellularLocation>
</comment>
<dbReference type="SMART" id="SM00387">
    <property type="entry name" value="HATPase_c"/>
    <property type="match status" value="1"/>
</dbReference>
<evidence type="ECO:0000256" key="16">
    <source>
        <dbReference type="SAM" id="Coils"/>
    </source>
</evidence>
<keyword evidence="10 20" id="KW-0418">Kinase</keyword>
<evidence type="ECO:0000256" key="3">
    <source>
        <dbReference type="ARBA" id="ARBA00004496"/>
    </source>
</evidence>
<name>A0ABR8L7W4_9ACTN</name>
<proteinExistence type="predicted"/>
<feature type="coiled-coil region" evidence="16">
    <location>
        <begin position="198"/>
        <end position="225"/>
    </location>
</feature>
<evidence type="ECO:0000259" key="19">
    <source>
        <dbReference type="PROSITE" id="PS50109"/>
    </source>
</evidence>
<comment type="caution">
    <text evidence="20">The sequence shown here is derived from an EMBL/GenBank/DDBJ whole genome shotgun (WGS) entry which is preliminary data.</text>
</comment>
<sequence>MSPIAERDAGRSRIRRGPGPGAARERPGGAATDAHAWKTSAGWELLFGLALAVTVAFVAVADAPVAARAAAVGGLAVLTVAYVLLGRRSMMLDGKEERQALLYWALVVAVFVPAAFLVSSVSFALFALCPQAFMMLRVRRAVVVVLILNLAPICRFLVNARWNRDEVVMFAGSMALILTFALVFGPWITRIIEQSAERARLITELESSRAEIARLSAERGALTERERLAGEIHDTLAQGLTSIIMLVQAAQAQPDPSRHLALAVRTARENLTEARGLIEALTPAPLDGSTLEEALRRVTARLGEEAGIDAVFTVEGESRPLPAGVEVVLLRATQEGLANVRRHAETASSVVVTLEYGPCHVTLRVGDDGAGFRTGAEHGYGLRAMRSRVEQEGGTFGVESVPGQGTTLSVTLRPSAAAHPGDPGDLAESDTTVP</sequence>
<dbReference type="InterPro" id="IPR011712">
    <property type="entry name" value="Sig_transdc_His_kin_sub3_dim/P"/>
</dbReference>
<dbReference type="PROSITE" id="PS50109">
    <property type="entry name" value="HIS_KIN"/>
    <property type="match status" value="1"/>
</dbReference>
<comment type="cofactor">
    <cofactor evidence="2">
        <name>[4Fe-4S] cluster</name>
        <dbReference type="ChEBI" id="CHEBI:49883"/>
    </cofactor>
</comment>
<evidence type="ECO:0000256" key="10">
    <source>
        <dbReference type="ARBA" id="ARBA00022777"/>
    </source>
</evidence>
<feature type="transmembrane region" description="Helical" evidence="18">
    <location>
        <begin position="41"/>
        <end position="60"/>
    </location>
</feature>
<evidence type="ECO:0000256" key="2">
    <source>
        <dbReference type="ARBA" id="ARBA00001966"/>
    </source>
</evidence>
<dbReference type="InterPro" id="IPR005467">
    <property type="entry name" value="His_kinase_dom"/>
</dbReference>
<keyword evidence="7" id="KW-0963">Cytoplasm</keyword>
<dbReference type="RefSeq" id="WP_191053447.1">
    <property type="nucleotide sequence ID" value="NZ_JACXRZ010000017.1"/>
</dbReference>
<keyword evidence="13" id="KW-0411">Iron-sulfur</keyword>
<comment type="catalytic activity">
    <reaction evidence="1">
        <text>ATP + protein L-histidine = ADP + protein N-phospho-L-histidine.</text>
        <dbReference type="EC" id="2.7.13.3"/>
    </reaction>
</comment>
<evidence type="ECO:0000256" key="5">
    <source>
        <dbReference type="ARBA" id="ARBA00017322"/>
    </source>
</evidence>
<evidence type="ECO:0000313" key="20">
    <source>
        <dbReference type="EMBL" id="MBD3146082.1"/>
    </source>
</evidence>
<keyword evidence="8" id="KW-0808">Transferase</keyword>
<dbReference type="PIRSF" id="PIRSF037434">
    <property type="entry name" value="STHK_ChrS"/>
    <property type="match status" value="1"/>
</dbReference>
<evidence type="ECO:0000256" key="17">
    <source>
        <dbReference type="SAM" id="MobiDB-lite"/>
    </source>
</evidence>
<evidence type="ECO:0000256" key="9">
    <source>
        <dbReference type="ARBA" id="ARBA00022723"/>
    </source>
</evidence>
<dbReference type="EMBL" id="JACXRZ010000017">
    <property type="protein sequence ID" value="MBD3146082.1"/>
    <property type="molecule type" value="Genomic_DNA"/>
</dbReference>
<keyword evidence="9" id="KW-0479">Metal-binding</keyword>
<dbReference type="Gene3D" id="1.20.5.1930">
    <property type="match status" value="1"/>
</dbReference>
<dbReference type="InterPro" id="IPR036890">
    <property type="entry name" value="HATPase_C_sf"/>
</dbReference>
<evidence type="ECO:0000256" key="1">
    <source>
        <dbReference type="ARBA" id="ARBA00000085"/>
    </source>
</evidence>
<keyword evidence="18" id="KW-1133">Transmembrane helix</keyword>
<comment type="function">
    <text evidence="14">Member of the two-component regulatory system NreB/NreC involved in the control of dissimilatory nitrate/nitrite reduction in response to oxygen. NreB functions as a direct oxygen sensor histidine kinase which is autophosphorylated, in the absence of oxygen, probably at the conserved histidine residue, and transfers its phosphate group probably to a conserved aspartate residue of NreC. NreB/NreC activates the expression of the nitrate (narGHJI) and nitrite (nir) reductase operons, as well as the putative nitrate transporter gene narT.</text>
</comment>
<dbReference type="PANTHER" id="PTHR24421">
    <property type="entry name" value="NITRATE/NITRITE SENSOR PROTEIN NARX-RELATED"/>
    <property type="match status" value="1"/>
</dbReference>
<dbReference type="Pfam" id="PF07730">
    <property type="entry name" value="HisKA_3"/>
    <property type="match status" value="1"/>
</dbReference>
<evidence type="ECO:0000256" key="6">
    <source>
        <dbReference type="ARBA" id="ARBA00022485"/>
    </source>
</evidence>
<dbReference type="InterPro" id="IPR004358">
    <property type="entry name" value="Sig_transdc_His_kin-like_C"/>
</dbReference>
<feature type="transmembrane region" description="Helical" evidence="18">
    <location>
        <begin position="167"/>
        <end position="188"/>
    </location>
</feature>
<evidence type="ECO:0000256" key="8">
    <source>
        <dbReference type="ARBA" id="ARBA00022679"/>
    </source>
</evidence>
<feature type="transmembrane region" description="Helical" evidence="18">
    <location>
        <begin position="101"/>
        <end position="128"/>
    </location>
</feature>
<evidence type="ECO:0000256" key="15">
    <source>
        <dbReference type="ARBA" id="ARBA00030800"/>
    </source>
</evidence>
<feature type="transmembrane region" description="Helical" evidence="18">
    <location>
        <begin position="66"/>
        <end position="85"/>
    </location>
</feature>
<feature type="transmembrane region" description="Helical" evidence="18">
    <location>
        <begin position="140"/>
        <end position="158"/>
    </location>
</feature>
<dbReference type="Pfam" id="PF02518">
    <property type="entry name" value="HATPase_c"/>
    <property type="match status" value="1"/>
</dbReference>
<dbReference type="CDD" id="cd16917">
    <property type="entry name" value="HATPase_UhpB-NarQ-NarX-like"/>
    <property type="match status" value="1"/>
</dbReference>
<accession>A0ABR8L7W4</accession>
<evidence type="ECO:0000256" key="18">
    <source>
        <dbReference type="SAM" id="Phobius"/>
    </source>
</evidence>
<keyword evidence="11" id="KW-0408">Iron</keyword>
<dbReference type="Proteomes" id="UP000653231">
    <property type="component" value="Unassembled WGS sequence"/>
</dbReference>
<keyword evidence="18" id="KW-0812">Transmembrane</keyword>
<evidence type="ECO:0000256" key="7">
    <source>
        <dbReference type="ARBA" id="ARBA00022490"/>
    </source>
</evidence>
<reference evidence="20 21" key="1">
    <citation type="submission" date="2020-09" db="EMBL/GenBank/DDBJ databases">
        <title>Actinomycete isolated from the Camponotus japonicus Mayr.</title>
        <authorList>
            <person name="Gong X."/>
        </authorList>
    </citation>
    <scope>NUCLEOTIDE SEQUENCE [LARGE SCALE GENOMIC DNA]</scope>
    <source>
        <strain evidence="20 21">2C-HV3</strain>
    </source>
</reference>
<feature type="region of interest" description="Disordered" evidence="17">
    <location>
        <begin position="1"/>
        <end position="30"/>
    </location>
</feature>
<dbReference type="InterPro" id="IPR003594">
    <property type="entry name" value="HATPase_dom"/>
</dbReference>
<keyword evidence="21" id="KW-1185">Reference proteome</keyword>
<dbReference type="Gene3D" id="3.30.565.10">
    <property type="entry name" value="Histidine kinase-like ATPase, C-terminal domain"/>
    <property type="match status" value="1"/>
</dbReference>
<feature type="domain" description="Histidine kinase" evidence="19">
    <location>
        <begin position="231"/>
        <end position="416"/>
    </location>
</feature>
<feature type="region of interest" description="Disordered" evidence="17">
    <location>
        <begin position="414"/>
        <end position="434"/>
    </location>
</feature>
<organism evidence="20 21">
    <name type="scientific">Microbispora bryophytorum subsp. camponoti</name>
    <dbReference type="NCBI Taxonomy" id="1677852"/>
    <lineage>
        <taxon>Bacteria</taxon>
        <taxon>Bacillati</taxon>
        <taxon>Actinomycetota</taxon>
        <taxon>Actinomycetes</taxon>
        <taxon>Streptosporangiales</taxon>
        <taxon>Streptosporangiaceae</taxon>
        <taxon>Microbispora</taxon>
    </lineage>
</organism>
<gene>
    <name evidence="20" type="ORF">IEQ31_23245</name>
</gene>
<evidence type="ECO:0000256" key="4">
    <source>
        <dbReference type="ARBA" id="ARBA00012438"/>
    </source>
</evidence>
<dbReference type="PANTHER" id="PTHR24421:SF62">
    <property type="entry name" value="SENSORY TRANSDUCTION HISTIDINE KINASE"/>
    <property type="match status" value="1"/>
</dbReference>
<keyword evidence="6" id="KW-0004">4Fe-4S</keyword>
<dbReference type="InterPro" id="IPR050482">
    <property type="entry name" value="Sensor_HK_TwoCompSys"/>
</dbReference>
<dbReference type="GO" id="GO:0016301">
    <property type="term" value="F:kinase activity"/>
    <property type="evidence" value="ECO:0007669"/>
    <property type="project" value="UniProtKB-KW"/>
</dbReference>
<keyword evidence="12" id="KW-0902">Two-component regulatory system</keyword>
<protein>
    <recommendedName>
        <fullName evidence="5">Oxygen sensor histidine kinase NreB</fullName>
        <ecNumber evidence="4">2.7.13.3</ecNumber>
    </recommendedName>
    <alternativeName>
        <fullName evidence="15">Nitrogen regulation protein B</fullName>
    </alternativeName>
</protein>
<dbReference type="SUPFAM" id="SSF55874">
    <property type="entry name" value="ATPase domain of HSP90 chaperone/DNA topoisomerase II/histidine kinase"/>
    <property type="match status" value="1"/>
</dbReference>
<evidence type="ECO:0000256" key="12">
    <source>
        <dbReference type="ARBA" id="ARBA00023012"/>
    </source>
</evidence>
<keyword evidence="18" id="KW-0472">Membrane</keyword>
<keyword evidence="16" id="KW-0175">Coiled coil</keyword>
<dbReference type="EC" id="2.7.13.3" evidence="4"/>
<evidence type="ECO:0000256" key="11">
    <source>
        <dbReference type="ARBA" id="ARBA00023004"/>
    </source>
</evidence>
<dbReference type="PRINTS" id="PR00344">
    <property type="entry name" value="BCTRLSENSOR"/>
</dbReference>
<evidence type="ECO:0000313" key="21">
    <source>
        <dbReference type="Proteomes" id="UP000653231"/>
    </source>
</evidence>
<feature type="compositionally biased region" description="Basic and acidic residues" evidence="17">
    <location>
        <begin position="1"/>
        <end position="11"/>
    </location>
</feature>
<evidence type="ECO:0000256" key="13">
    <source>
        <dbReference type="ARBA" id="ARBA00023014"/>
    </source>
</evidence>
<dbReference type="InterPro" id="IPR017205">
    <property type="entry name" value="Sig_transdc_His_kinase_ChrS"/>
</dbReference>